<name>A0A151ZJT7_TIELA</name>
<keyword evidence="1" id="KW-1133">Transmembrane helix</keyword>
<feature type="chain" id="PRO_5007593402" evidence="2">
    <location>
        <begin position="21"/>
        <end position="265"/>
    </location>
</feature>
<reference evidence="3 4" key="1">
    <citation type="submission" date="2015-12" db="EMBL/GenBank/DDBJ databases">
        <title>Dictyostelia acquired genes for synthesis and detection of signals that induce cell-type specialization by lateral gene transfer from prokaryotes.</title>
        <authorList>
            <person name="Gloeckner G."/>
            <person name="Schaap P."/>
        </authorList>
    </citation>
    <scope>NUCLEOTIDE SEQUENCE [LARGE SCALE GENOMIC DNA]</scope>
    <source>
        <strain evidence="3 4">TK</strain>
    </source>
</reference>
<evidence type="ECO:0000256" key="2">
    <source>
        <dbReference type="SAM" id="SignalP"/>
    </source>
</evidence>
<proteinExistence type="predicted"/>
<dbReference type="FunCoup" id="A0A151ZJT7">
    <property type="interactions" value="425"/>
</dbReference>
<sequence>MKLLLNQVIFILLLFFIGDSFEVIVHQYLPGIIVKLPDKNLTKYITFPQVLFDYSSPFENAHFICKTPISNQAKEELIFQSGTVNTYSYNCTIDDPTAISEIFQNKIQFQIDWGLDEGCTCIFPTIDNTTLISGYIITVPSFSLGFTKTYFTLEYCQIEVLYSDIPLKKGDLFEQIIILDGGPKYLSGSVYLFIAIGLFSIIITCCLIGVLCDRWGGVKEEKYSQREFGSIEMKSIECEQTYLNEEEKIQSYLRKVDSQFNQNQE</sequence>
<keyword evidence="1 3" id="KW-0812">Transmembrane</keyword>
<evidence type="ECO:0000313" key="3">
    <source>
        <dbReference type="EMBL" id="KYQ94187.1"/>
    </source>
</evidence>
<dbReference type="Proteomes" id="UP000076078">
    <property type="component" value="Unassembled WGS sequence"/>
</dbReference>
<accession>A0A151ZJT7</accession>
<evidence type="ECO:0000256" key="1">
    <source>
        <dbReference type="SAM" id="Phobius"/>
    </source>
</evidence>
<dbReference type="OrthoDB" id="20232at2759"/>
<dbReference type="EMBL" id="LODT01000022">
    <property type="protein sequence ID" value="KYQ94187.1"/>
    <property type="molecule type" value="Genomic_DNA"/>
</dbReference>
<keyword evidence="2" id="KW-0732">Signal</keyword>
<dbReference type="OMA" id="KSIECEQ"/>
<dbReference type="InParanoid" id="A0A151ZJT7"/>
<feature type="signal peptide" evidence="2">
    <location>
        <begin position="1"/>
        <end position="20"/>
    </location>
</feature>
<evidence type="ECO:0000313" key="4">
    <source>
        <dbReference type="Proteomes" id="UP000076078"/>
    </source>
</evidence>
<keyword evidence="1" id="KW-0472">Membrane</keyword>
<comment type="caution">
    <text evidence="3">The sequence shown here is derived from an EMBL/GenBank/DDBJ whole genome shotgun (WGS) entry which is preliminary data.</text>
</comment>
<protein>
    <submittedName>
        <fullName evidence="3">Transmembrane protein</fullName>
    </submittedName>
</protein>
<organism evidence="3 4">
    <name type="scientific">Tieghemostelium lacteum</name>
    <name type="common">Slime mold</name>
    <name type="synonym">Dictyostelium lacteum</name>
    <dbReference type="NCBI Taxonomy" id="361077"/>
    <lineage>
        <taxon>Eukaryota</taxon>
        <taxon>Amoebozoa</taxon>
        <taxon>Evosea</taxon>
        <taxon>Eumycetozoa</taxon>
        <taxon>Dictyostelia</taxon>
        <taxon>Dictyosteliales</taxon>
        <taxon>Raperosteliaceae</taxon>
        <taxon>Tieghemostelium</taxon>
    </lineage>
</organism>
<feature type="transmembrane region" description="Helical" evidence="1">
    <location>
        <begin position="190"/>
        <end position="212"/>
    </location>
</feature>
<keyword evidence="4" id="KW-1185">Reference proteome</keyword>
<dbReference type="AlphaFoldDB" id="A0A151ZJT7"/>
<gene>
    <name evidence="3" type="ORF">DLAC_04479</name>
</gene>